<gene>
    <name evidence="1" type="ORF">A4U53_26480</name>
</gene>
<dbReference type="SUPFAM" id="SSF53474">
    <property type="entry name" value="alpha/beta-Hydrolases"/>
    <property type="match status" value="1"/>
</dbReference>
<protein>
    <submittedName>
        <fullName evidence="1">Lipase</fullName>
    </submittedName>
</protein>
<proteinExistence type="predicted"/>
<dbReference type="eggNOG" id="COG1075">
    <property type="taxonomic scope" value="Bacteria"/>
</dbReference>
<accession>A0A179BLC0</accession>
<dbReference type="AlphaFoldDB" id="A0A179BLC0"/>
<dbReference type="EMBL" id="LWBS01000338">
    <property type="protein sequence ID" value="OAP92123.1"/>
    <property type="molecule type" value="Genomic_DNA"/>
</dbReference>
<dbReference type="Gene3D" id="3.40.50.1820">
    <property type="entry name" value="alpha/beta hydrolase"/>
    <property type="match status" value="1"/>
</dbReference>
<dbReference type="InterPro" id="IPR029058">
    <property type="entry name" value="AB_hydrolase_fold"/>
</dbReference>
<reference evidence="1" key="1">
    <citation type="submission" date="2016-04" db="EMBL/GenBank/DDBJ databases">
        <title>Fast-growing isolate from the root nodules of Vavilovia formosa.</title>
        <authorList>
            <person name="Kimeklis A."/>
            <person name="Safronova V."/>
            <person name="Belimov A."/>
            <person name="Andronov E."/>
        </authorList>
    </citation>
    <scope>NUCLEOTIDE SEQUENCE [LARGE SCALE GENOMIC DNA]</scope>
    <source>
        <strain evidence="1">Vaf-46</strain>
    </source>
</reference>
<dbReference type="Pfam" id="PF02089">
    <property type="entry name" value="Palm_thioest"/>
    <property type="match status" value="1"/>
</dbReference>
<name>A0A179BLC0_RHILE</name>
<comment type="caution">
    <text evidence="1">The sequence shown here is derived from an EMBL/GenBank/DDBJ whole genome shotgun (WGS) entry which is preliminary data.</text>
</comment>
<evidence type="ECO:0000313" key="1">
    <source>
        <dbReference type="EMBL" id="OAP92123.1"/>
    </source>
</evidence>
<sequence>MYDTVLLFHGIARTKKSMTKLAGFLSGHGYRIVNVGYPSTKFSISDLIDIIRPEIDGAAKEAGDGRVHFVGYSMGGLIIRAFLTRYRPANLGRVVMVGTPNNGSQIADFLKNWPSYRKVYGPAGQQLITDQTAMTELFGTVDYELGIIAGNRTIDPVSSLIIGLRVPNDGKVSVESTRLDGASAHIVIPANHTFLPVNKTMWSETLSFLQDGRFTS</sequence>
<dbReference type="PANTHER" id="PTHR37946:SF1">
    <property type="entry name" value="SLL1969 PROTEIN"/>
    <property type="match status" value="1"/>
</dbReference>
<organism evidence="1">
    <name type="scientific">Rhizobium leguminosarum</name>
    <dbReference type="NCBI Taxonomy" id="384"/>
    <lineage>
        <taxon>Bacteria</taxon>
        <taxon>Pseudomonadati</taxon>
        <taxon>Pseudomonadota</taxon>
        <taxon>Alphaproteobacteria</taxon>
        <taxon>Hyphomicrobiales</taxon>
        <taxon>Rhizobiaceae</taxon>
        <taxon>Rhizobium/Agrobacterium group</taxon>
        <taxon>Rhizobium</taxon>
    </lineage>
</organism>
<dbReference type="PANTHER" id="PTHR37946">
    <property type="entry name" value="SLL1969 PROTEIN"/>
    <property type="match status" value="1"/>
</dbReference>